<dbReference type="EMBL" id="JACDZE010000001">
    <property type="protein sequence ID" value="MBA5629661.1"/>
    <property type="molecule type" value="Genomic_DNA"/>
</dbReference>
<comment type="caution">
    <text evidence="1">The sequence shown here is derived from an EMBL/GenBank/DDBJ whole genome shotgun (WGS) entry which is preliminary data.</text>
</comment>
<evidence type="ECO:0000313" key="1">
    <source>
        <dbReference type="EMBL" id="MBA5629661.1"/>
    </source>
</evidence>
<dbReference type="AlphaFoldDB" id="A0A838ZJ37"/>
<name>A0A838ZJ37_9FLAO</name>
<evidence type="ECO:0000313" key="2">
    <source>
        <dbReference type="Proteomes" id="UP000552241"/>
    </source>
</evidence>
<accession>A0A838ZJ37</accession>
<organism evidence="1 2">
    <name type="scientific">Moheibacter lacus</name>
    <dbReference type="NCBI Taxonomy" id="2745851"/>
    <lineage>
        <taxon>Bacteria</taxon>
        <taxon>Pseudomonadati</taxon>
        <taxon>Bacteroidota</taxon>
        <taxon>Flavobacteriia</taxon>
        <taxon>Flavobacteriales</taxon>
        <taxon>Weeksellaceae</taxon>
        <taxon>Moheibacter</taxon>
    </lineage>
</organism>
<keyword evidence="2" id="KW-1185">Reference proteome</keyword>
<gene>
    <name evidence="1" type="ORF">HU137_07750</name>
</gene>
<dbReference type="InterPro" id="IPR032578">
    <property type="entry name" value="DUF4919"/>
</dbReference>
<sequence length="227" mass="26391">MKTLIFSFLILFTTILWSQDNYVLPNLDQIEKETQNKNSEFYFSKLMDRFEKGDSTMTLLEKHHLYYGYTFQEAYSPYNRLTDVIGKINELHSKESLNQVDLKNLIDFSNTILKDFPFDLSALEYKVYAYEELDDQKNLAKTITQANIILDAVFSTGNGREPSSAFHVIDVRNEYSILNILGFNFGGNQALIEESGHFYDKLTLAENQYEIPELYFDICSSYNSLAF</sequence>
<dbReference type="RefSeq" id="WP_182043206.1">
    <property type="nucleotide sequence ID" value="NZ_JACDZE010000001.1"/>
</dbReference>
<dbReference type="Pfam" id="PF16266">
    <property type="entry name" value="DUF4919"/>
    <property type="match status" value="1"/>
</dbReference>
<dbReference type="Proteomes" id="UP000552241">
    <property type="component" value="Unassembled WGS sequence"/>
</dbReference>
<reference evidence="1 2" key="1">
    <citation type="submission" date="2020-07" db="EMBL/GenBank/DDBJ databases">
        <title>Moheibacter lacus sp. nov., a member of the family Flavobacteriaceae isolated from freshwater lake sediment.</title>
        <authorList>
            <person name="Liu Y."/>
        </authorList>
    </citation>
    <scope>NUCLEOTIDE SEQUENCE [LARGE SCALE GENOMIC DNA]</scope>
    <source>
        <strain evidence="1 2">BDHS18</strain>
    </source>
</reference>
<proteinExistence type="predicted"/>
<protein>
    <submittedName>
        <fullName evidence="1">DUF4919 domain-containing protein</fullName>
    </submittedName>
</protein>